<organism evidence="1 2">
    <name type="scientific">Winogradskya humida</name>
    <dbReference type="NCBI Taxonomy" id="113566"/>
    <lineage>
        <taxon>Bacteria</taxon>
        <taxon>Bacillati</taxon>
        <taxon>Actinomycetota</taxon>
        <taxon>Actinomycetes</taxon>
        <taxon>Micromonosporales</taxon>
        <taxon>Micromonosporaceae</taxon>
        <taxon>Winogradskya</taxon>
    </lineage>
</organism>
<evidence type="ECO:0008006" key="3">
    <source>
        <dbReference type="Google" id="ProtNLM"/>
    </source>
</evidence>
<reference evidence="1 2" key="1">
    <citation type="submission" date="2021-01" db="EMBL/GenBank/DDBJ databases">
        <title>Whole genome shotgun sequence of Actinoplanes humidus NBRC 14915.</title>
        <authorList>
            <person name="Komaki H."/>
            <person name="Tamura T."/>
        </authorList>
    </citation>
    <scope>NUCLEOTIDE SEQUENCE [LARGE SCALE GENOMIC DNA]</scope>
    <source>
        <strain evidence="1 2">NBRC 14915</strain>
    </source>
</reference>
<dbReference type="EMBL" id="BOMN01000144">
    <property type="protein sequence ID" value="GIE26490.1"/>
    <property type="molecule type" value="Genomic_DNA"/>
</dbReference>
<comment type="caution">
    <text evidence="1">The sequence shown here is derived from an EMBL/GenBank/DDBJ whole genome shotgun (WGS) entry which is preliminary data.</text>
</comment>
<evidence type="ECO:0000313" key="1">
    <source>
        <dbReference type="EMBL" id="GIE26490.1"/>
    </source>
</evidence>
<protein>
    <recommendedName>
        <fullName evidence="3">Trypsin-like peptidase</fullName>
    </recommendedName>
</protein>
<gene>
    <name evidence="1" type="ORF">Ahu01nite_095920</name>
</gene>
<dbReference type="Proteomes" id="UP000603200">
    <property type="component" value="Unassembled WGS sequence"/>
</dbReference>
<sequence length="102" mass="10868">MLEPPAGGSGAPFLFSGDVVAVTGASGEWGIWAERDAELAAVQAGVAPDVFQRWGERFGPFLPAVEAVTEYLPPNFNAEVDPLAYIATLVANYQPDHSPPRR</sequence>
<keyword evidence="2" id="KW-1185">Reference proteome</keyword>
<accession>A0ABQ4A6K4</accession>
<evidence type="ECO:0000313" key="2">
    <source>
        <dbReference type="Proteomes" id="UP000603200"/>
    </source>
</evidence>
<name>A0ABQ4A6K4_9ACTN</name>
<proteinExistence type="predicted"/>